<feature type="compositionally biased region" description="Low complexity" evidence="1">
    <location>
        <begin position="81"/>
        <end position="91"/>
    </location>
</feature>
<name>A0A8J4DEQ8_9ACTN</name>
<evidence type="ECO:0000313" key="3">
    <source>
        <dbReference type="Proteomes" id="UP000605992"/>
    </source>
</evidence>
<gene>
    <name evidence="2" type="ORF">Pth03_74450</name>
</gene>
<accession>A0A8J4DEQ8</accession>
<protein>
    <submittedName>
        <fullName evidence="2">Uncharacterized protein</fullName>
    </submittedName>
</protein>
<dbReference type="EMBL" id="BOOR01000077">
    <property type="protein sequence ID" value="GII59056.1"/>
    <property type="molecule type" value="Genomic_DNA"/>
</dbReference>
<reference evidence="2" key="1">
    <citation type="submission" date="2021-01" db="EMBL/GenBank/DDBJ databases">
        <title>Whole genome shotgun sequence of Planotetraspora thailandica NBRC 104271.</title>
        <authorList>
            <person name="Komaki H."/>
            <person name="Tamura T."/>
        </authorList>
    </citation>
    <scope>NUCLEOTIDE SEQUENCE</scope>
    <source>
        <strain evidence="2">NBRC 104271</strain>
    </source>
</reference>
<dbReference type="AlphaFoldDB" id="A0A8J4DEQ8"/>
<organism evidence="2 3">
    <name type="scientific">Planotetraspora thailandica</name>
    <dbReference type="NCBI Taxonomy" id="487172"/>
    <lineage>
        <taxon>Bacteria</taxon>
        <taxon>Bacillati</taxon>
        <taxon>Actinomycetota</taxon>
        <taxon>Actinomycetes</taxon>
        <taxon>Streptosporangiales</taxon>
        <taxon>Streptosporangiaceae</taxon>
        <taxon>Planotetraspora</taxon>
    </lineage>
</organism>
<keyword evidence="3" id="KW-1185">Reference proteome</keyword>
<feature type="region of interest" description="Disordered" evidence="1">
    <location>
        <begin position="69"/>
        <end position="91"/>
    </location>
</feature>
<evidence type="ECO:0000256" key="1">
    <source>
        <dbReference type="SAM" id="MobiDB-lite"/>
    </source>
</evidence>
<evidence type="ECO:0000313" key="2">
    <source>
        <dbReference type="EMBL" id="GII59056.1"/>
    </source>
</evidence>
<sequence>MSSLRSSAGLSAPVITELTEQWKAEQRAFADRDPSNVYYVYLWGDGVHVNVRLEEHRLCLLVMIGVRADGPNAGTKSQRTGRAGRAAAAPR</sequence>
<comment type="caution">
    <text evidence="2">The sequence shown here is derived from an EMBL/GenBank/DDBJ whole genome shotgun (WGS) entry which is preliminary data.</text>
</comment>
<dbReference type="Proteomes" id="UP000605992">
    <property type="component" value="Unassembled WGS sequence"/>
</dbReference>
<proteinExistence type="predicted"/>